<organism evidence="1 2">
    <name type="scientific">Smallanthus sonchifolius</name>
    <dbReference type="NCBI Taxonomy" id="185202"/>
    <lineage>
        <taxon>Eukaryota</taxon>
        <taxon>Viridiplantae</taxon>
        <taxon>Streptophyta</taxon>
        <taxon>Embryophyta</taxon>
        <taxon>Tracheophyta</taxon>
        <taxon>Spermatophyta</taxon>
        <taxon>Magnoliopsida</taxon>
        <taxon>eudicotyledons</taxon>
        <taxon>Gunneridae</taxon>
        <taxon>Pentapetalae</taxon>
        <taxon>asterids</taxon>
        <taxon>campanulids</taxon>
        <taxon>Asterales</taxon>
        <taxon>Asteraceae</taxon>
        <taxon>Asteroideae</taxon>
        <taxon>Heliantheae alliance</taxon>
        <taxon>Millerieae</taxon>
        <taxon>Smallanthus</taxon>
    </lineage>
</organism>
<evidence type="ECO:0000313" key="2">
    <source>
        <dbReference type="Proteomes" id="UP001056120"/>
    </source>
</evidence>
<reference evidence="1 2" key="2">
    <citation type="journal article" date="2022" name="Mol. Ecol. Resour.">
        <title>The genomes of chicory, endive, great burdock and yacon provide insights into Asteraceae paleo-polyploidization history and plant inulin production.</title>
        <authorList>
            <person name="Fan W."/>
            <person name="Wang S."/>
            <person name="Wang H."/>
            <person name="Wang A."/>
            <person name="Jiang F."/>
            <person name="Liu H."/>
            <person name="Zhao H."/>
            <person name="Xu D."/>
            <person name="Zhang Y."/>
        </authorList>
    </citation>
    <scope>NUCLEOTIDE SEQUENCE [LARGE SCALE GENOMIC DNA]</scope>
    <source>
        <strain evidence="2">cv. Yunnan</strain>
        <tissue evidence="1">Leaves</tissue>
    </source>
</reference>
<protein>
    <submittedName>
        <fullName evidence="1">Uncharacterized protein</fullName>
    </submittedName>
</protein>
<dbReference type="EMBL" id="CM042046">
    <property type="protein sequence ID" value="KAI3675863.1"/>
    <property type="molecule type" value="Genomic_DNA"/>
</dbReference>
<name>A0ACB8XWK9_9ASTR</name>
<keyword evidence="2" id="KW-1185">Reference proteome</keyword>
<dbReference type="Proteomes" id="UP001056120">
    <property type="component" value="Linkage Group LG29"/>
</dbReference>
<evidence type="ECO:0000313" key="1">
    <source>
        <dbReference type="EMBL" id="KAI3675863.1"/>
    </source>
</evidence>
<proteinExistence type="predicted"/>
<accession>A0ACB8XWK9</accession>
<gene>
    <name evidence="1" type="ORF">L1987_85459</name>
</gene>
<sequence>MISMAVHRNLLHLKGFCMTPTERLLVYPFVVNGSVASWLRGMVFGCSSLLTGQRASDLARLANDDDAMLFDWVKRLLTEKKLETLVDVDLKGNYIDVEVERLIQVALLCTQRMPLERPKMSEVVRMLEGNGLAER</sequence>
<comment type="caution">
    <text evidence="1">The sequence shown here is derived from an EMBL/GenBank/DDBJ whole genome shotgun (WGS) entry which is preliminary data.</text>
</comment>
<reference evidence="2" key="1">
    <citation type="journal article" date="2022" name="Mol. Ecol. Resour.">
        <title>The genomes of chicory, endive, great burdock and yacon provide insights into Asteraceae palaeo-polyploidization history and plant inulin production.</title>
        <authorList>
            <person name="Fan W."/>
            <person name="Wang S."/>
            <person name="Wang H."/>
            <person name="Wang A."/>
            <person name="Jiang F."/>
            <person name="Liu H."/>
            <person name="Zhao H."/>
            <person name="Xu D."/>
            <person name="Zhang Y."/>
        </authorList>
    </citation>
    <scope>NUCLEOTIDE SEQUENCE [LARGE SCALE GENOMIC DNA]</scope>
    <source>
        <strain evidence="2">cv. Yunnan</strain>
    </source>
</reference>